<dbReference type="PANTHER" id="PTHR21666">
    <property type="entry name" value="PEPTIDASE-RELATED"/>
    <property type="match status" value="1"/>
</dbReference>
<feature type="coiled-coil region" evidence="1">
    <location>
        <begin position="950"/>
        <end position="1002"/>
    </location>
</feature>
<dbReference type="SUPFAM" id="SSF51261">
    <property type="entry name" value="Duplicated hybrid motif"/>
    <property type="match status" value="1"/>
</dbReference>
<feature type="domain" description="M23ase beta-sheet core" evidence="2">
    <location>
        <begin position="1423"/>
        <end position="1517"/>
    </location>
</feature>
<dbReference type="CDD" id="cd12797">
    <property type="entry name" value="M23_peptidase"/>
    <property type="match status" value="1"/>
</dbReference>
<reference evidence="4 5" key="1">
    <citation type="submission" date="2017-11" db="EMBL/GenBank/DDBJ databases">
        <title>Draft genome sequence of Enterococcus plantarum TRW2 strain isolated from lettuce.</title>
        <authorList>
            <person name="Kim E.B."/>
            <person name="Marco M.L."/>
            <person name="Williams T.R."/>
            <person name="You I.H."/>
        </authorList>
    </citation>
    <scope>NUCLEOTIDE SEQUENCE [LARGE SCALE GENOMIC DNA]</scope>
    <source>
        <strain evidence="4 5">TRW2</strain>
    </source>
</reference>
<dbReference type="EMBL" id="PIEU01000001">
    <property type="protein sequence ID" value="PZL78251.1"/>
    <property type="molecule type" value="Genomic_DNA"/>
</dbReference>
<dbReference type="NCBIfam" id="TIGR02675">
    <property type="entry name" value="tape_meas_nterm"/>
    <property type="match status" value="1"/>
</dbReference>
<dbReference type="PANTHER" id="PTHR21666:SF270">
    <property type="entry name" value="MUREIN HYDROLASE ACTIVATOR ENVC"/>
    <property type="match status" value="1"/>
</dbReference>
<sequence length="1739" mass="182501">MADALRKSVIELDWKINSSSLQKANDETDKLISKSGQMQQSFNQGASAINGTTNSISKYSTTAQQGTNNVVQMGAKTQSAFKGTNSAVQASTNNVVQFGSRGTSAFSSVGSSATSAKSNVVSMTSALNTAGNTASTVGTKMKSSISSAKNNVIDLSNKFGGLSNSVSGATGKIAQSIESSVNKPLNVAKGLLGGLLATAGVAGASSLFNAGLGRLSDIEDAKLSLDVMMGDSGKAQAFMDTVLDFAKTTPYAFTQLSASAKNLFAYGMEQNNIVPTLKAIGDLAAASGKGAGAIDSLSNAFGKMQVMGKVSTEQLNTITEAGVPALKILANETGTTVEEMQKQISSGSVESGKAIAMIVKGIEEGSEGIAGETKALGGVMEKLKGTWKGSLDSMKSAVTGTMATLMTPAKPHIQAGMAWFSTQFKKLPDIVNSTGKFLEPAWAPTKKAFSNMQNFFSNTFVPSVKEVGSELGPHFLKAGVSSINFFSDSITKHAQPVLVGAKDFIIQDFIPTVVELGKTMGPSFIDGGISALKTFGWVVDTVVRPPLKWLKEYSEEHPERMQKIAKFAGIGVGGLLLFNKVGKPIMGATGKVFGLIGAIKKIGATAISQATQSKLAFQTIGNSAQSATANVNNGSLVNNAGNLIAQRSKVKSPSKIKAGLKWFTSGSPATAKAFVPMAKHAGKVTTGAKVVGAASKAGGVAKGVGKAIPGVSYVAAATNLIGTNKKNVGGKLGGSGGMLAGGAVGAKLGGLIGTAIAPGIGTAIGGAVGGIAGTLAGSKFGQAMGNSIQKHWPAISKTMGNLWEGSKNNIFVGPLVEGIDMAAKEAISVGKKAVKASKDFFAQPFDTKVKSGDGVSKDSAKKVNSYMADQEKVMESQVKLKITGKPMSDAEYQDVMKTYDAMESKVTESLNAKKDKSAKNMDKLMSLGAVDQETVDSAKRSQEELARIRVDKYKKGNQQLKELEEKQQRETNEISQKYLSRNDAIREKASRERRDLNKQELDEIKNNETIAAAAVNGVIKKYDDERKRLSEEQKQNAVSALSESAKEQKIILGELQNSSSEISAKQAADVVAKSNEAKEGSIKSANEKYEETKRILDEERFVSGSISEEKYKTLLANAQKERDESISTAEEMHNGVVEQAQKQAEGHLDSVDWETGQTLSKWDKFKVGLSKAVNFVTGGISDVLEFFGLDRIPLWSPKGSSGSSAKAGSNKVPNKYKGDMTSYQGPAFVGEEGVELAYDRSRSETRILGSNGPEMTHVRSSERILNHKDTMAVLNGGMGAGSVLPGFAKGKGTGIIDGAKGWLSDKADDVKGVAKNVADASSEMIDSAKTWLGDPIGQVKALVDKHNPFKKKDKTINDIGYGTMDKIKTSGAEWIKNKLAEFKDFFAAEEGAAFGAGAYAPHFGAPFQRTSPYGPRPGLFGDFHTGIDYAAPTGTPLPAQYPGTVTYAGGATGYGNLIKVQVAKGVETLYGHMKSVSTKTGDTVKSGQTIGAVGSEGWSTGPHVHYELQTNGKHVNPDTYGQSASPGAPSGTGVERWRPTISKALGANAVPSSADYVNAWLRQVQSESGGNEKAVQGDIGDINNVTGDLAKGLLQTISATFNAYKHPGHGDIFNGYDNSLAAINYAKNRYGVPGMLGVIGHGHGYAKGGRPSKGETVLVGENGPELFEADTAGTVHSHEKTKGLFAKGAPQINFSPTVNVEIKGNAEPSVVGNIKDAVRQVLDEEYSKLLNIFGTGGVV</sequence>
<evidence type="ECO:0000313" key="5">
    <source>
        <dbReference type="Proteomes" id="UP000249828"/>
    </source>
</evidence>
<dbReference type="GO" id="GO:0004222">
    <property type="term" value="F:metalloendopeptidase activity"/>
    <property type="evidence" value="ECO:0007669"/>
    <property type="project" value="TreeGrafter"/>
</dbReference>
<dbReference type="SUPFAM" id="SSF53955">
    <property type="entry name" value="Lysozyme-like"/>
    <property type="match status" value="1"/>
</dbReference>
<dbReference type="InterPro" id="IPR016047">
    <property type="entry name" value="M23ase_b-sheet_dom"/>
</dbReference>
<organism evidence="4 5">
    <name type="scientific">Enterococcus plantarum</name>
    <dbReference type="NCBI Taxonomy" id="1077675"/>
    <lineage>
        <taxon>Bacteria</taxon>
        <taxon>Bacillati</taxon>
        <taxon>Bacillota</taxon>
        <taxon>Bacilli</taxon>
        <taxon>Lactobacillales</taxon>
        <taxon>Enterococcaceae</taxon>
        <taxon>Enterococcus</taxon>
    </lineage>
</organism>
<dbReference type="InterPro" id="IPR050570">
    <property type="entry name" value="Cell_wall_metabolism_enzyme"/>
</dbReference>
<dbReference type="Gene3D" id="2.70.70.10">
    <property type="entry name" value="Glucose Permease (Domain IIA)"/>
    <property type="match status" value="1"/>
</dbReference>
<proteinExistence type="predicted"/>
<accession>A0A2W3ZEZ5</accession>
<dbReference type="InterPro" id="IPR023346">
    <property type="entry name" value="Lysozyme-like_dom_sf"/>
</dbReference>
<dbReference type="Pfam" id="PF01551">
    <property type="entry name" value="Peptidase_M23"/>
    <property type="match status" value="1"/>
</dbReference>
<feature type="domain" description="Tape measure protein N-terminal" evidence="3">
    <location>
        <begin position="218"/>
        <end position="393"/>
    </location>
</feature>
<evidence type="ECO:0000313" key="4">
    <source>
        <dbReference type="EMBL" id="PZL78251.1"/>
    </source>
</evidence>
<keyword evidence="5" id="KW-1185">Reference proteome</keyword>
<dbReference type="Proteomes" id="UP000249828">
    <property type="component" value="Unassembled WGS sequence"/>
</dbReference>
<name>A0A2W3ZEZ5_9ENTE</name>
<evidence type="ECO:0000256" key="1">
    <source>
        <dbReference type="SAM" id="Coils"/>
    </source>
</evidence>
<dbReference type="InterPro" id="IPR013491">
    <property type="entry name" value="Tape_meas_N"/>
</dbReference>
<keyword evidence="1" id="KW-0175">Coiled coil</keyword>
<evidence type="ECO:0000259" key="3">
    <source>
        <dbReference type="Pfam" id="PF20155"/>
    </source>
</evidence>
<comment type="caution">
    <text evidence="4">The sequence shown here is derived from an EMBL/GenBank/DDBJ whole genome shotgun (WGS) entry which is preliminary data.</text>
</comment>
<evidence type="ECO:0000259" key="2">
    <source>
        <dbReference type="Pfam" id="PF01551"/>
    </source>
</evidence>
<dbReference type="CDD" id="cd13402">
    <property type="entry name" value="LT_TF-like"/>
    <property type="match status" value="1"/>
</dbReference>
<gene>
    <name evidence="4" type="ORF">CI088_00335</name>
</gene>
<dbReference type="RefSeq" id="WP_111246792.1">
    <property type="nucleotide sequence ID" value="NZ_PIEU01000001.1"/>
</dbReference>
<protein>
    <submittedName>
        <fullName evidence="4">Uncharacterized protein</fullName>
    </submittedName>
</protein>
<dbReference type="Pfam" id="PF20155">
    <property type="entry name" value="TMP_3"/>
    <property type="match status" value="1"/>
</dbReference>
<dbReference type="InterPro" id="IPR011055">
    <property type="entry name" value="Dup_hybrid_motif"/>
</dbReference>